<dbReference type="PROSITE" id="PS50931">
    <property type="entry name" value="HTH_LYSR"/>
    <property type="match status" value="1"/>
</dbReference>
<dbReference type="Gene3D" id="1.10.10.10">
    <property type="entry name" value="Winged helix-like DNA-binding domain superfamily/Winged helix DNA-binding domain"/>
    <property type="match status" value="1"/>
</dbReference>
<evidence type="ECO:0000313" key="6">
    <source>
        <dbReference type="EMBL" id="RXV67532.1"/>
    </source>
</evidence>
<comment type="caution">
    <text evidence="6">The sequence shown here is derived from an EMBL/GenBank/DDBJ whole genome shotgun (WGS) entry which is preliminary data.</text>
</comment>
<protein>
    <submittedName>
        <fullName evidence="6">LysR family transcriptional regulator</fullName>
    </submittedName>
</protein>
<dbReference type="Gene3D" id="3.40.190.290">
    <property type="match status" value="1"/>
</dbReference>
<dbReference type="PRINTS" id="PR00039">
    <property type="entry name" value="HTHLYSR"/>
</dbReference>
<evidence type="ECO:0000259" key="5">
    <source>
        <dbReference type="PROSITE" id="PS50931"/>
    </source>
</evidence>
<dbReference type="PANTHER" id="PTHR30346">
    <property type="entry name" value="TRANSCRIPTIONAL DUAL REGULATOR HCAR-RELATED"/>
    <property type="match status" value="1"/>
</dbReference>
<dbReference type="GO" id="GO:0003700">
    <property type="term" value="F:DNA-binding transcription factor activity"/>
    <property type="evidence" value="ECO:0007669"/>
    <property type="project" value="InterPro"/>
</dbReference>
<evidence type="ECO:0000256" key="3">
    <source>
        <dbReference type="ARBA" id="ARBA00023125"/>
    </source>
</evidence>
<evidence type="ECO:0000256" key="2">
    <source>
        <dbReference type="ARBA" id="ARBA00023015"/>
    </source>
</evidence>
<dbReference type="Proteomes" id="UP000289650">
    <property type="component" value="Unassembled WGS sequence"/>
</dbReference>
<evidence type="ECO:0000256" key="4">
    <source>
        <dbReference type="ARBA" id="ARBA00023163"/>
    </source>
</evidence>
<dbReference type="GO" id="GO:0032993">
    <property type="term" value="C:protein-DNA complex"/>
    <property type="evidence" value="ECO:0007669"/>
    <property type="project" value="TreeGrafter"/>
</dbReference>
<name>A0A4Q2ACX1_9BURK</name>
<dbReference type="FunFam" id="1.10.10.10:FF:000001">
    <property type="entry name" value="LysR family transcriptional regulator"/>
    <property type="match status" value="1"/>
</dbReference>
<dbReference type="SUPFAM" id="SSF46785">
    <property type="entry name" value="Winged helix' DNA-binding domain"/>
    <property type="match status" value="1"/>
</dbReference>
<dbReference type="InterPro" id="IPR000847">
    <property type="entry name" value="LysR_HTH_N"/>
</dbReference>
<dbReference type="Pfam" id="PF00126">
    <property type="entry name" value="HTH_1"/>
    <property type="match status" value="1"/>
</dbReference>
<keyword evidence="4" id="KW-0804">Transcription</keyword>
<dbReference type="SUPFAM" id="SSF53850">
    <property type="entry name" value="Periplasmic binding protein-like II"/>
    <property type="match status" value="1"/>
</dbReference>
<dbReference type="InterPro" id="IPR036390">
    <property type="entry name" value="WH_DNA-bd_sf"/>
</dbReference>
<accession>A0A4Q2ACX1</accession>
<dbReference type="GO" id="GO:0003677">
    <property type="term" value="F:DNA binding"/>
    <property type="evidence" value="ECO:0007669"/>
    <property type="project" value="UniProtKB-KW"/>
</dbReference>
<dbReference type="InterPro" id="IPR005119">
    <property type="entry name" value="LysR_subst-bd"/>
</dbReference>
<comment type="similarity">
    <text evidence="1">Belongs to the LysR transcriptional regulatory family.</text>
</comment>
<organism evidence="6 7">
    <name type="scientific">Burkholderia stabilis</name>
    <dbReference type="NCBI Taxonomy" id="95485"/>
    <lineage>
        <taxon>Bacteria</taxon>
        <taxon>Pseudomonadati</taxon>
        <taxon>Pseudomonadota</taxon>
        <taxon>Betaproteobacteria</taxon>
        <taxon>Burkholderiales</taxon>
        <taxon>Burkholderiaceae</taxon>
        <taxon>Burkholderia</taxon>
        <taxon>Burkholderia cepacia complex</taxon>
    </lineage>
</organism>
<keyword evidence="2" id="KW-0805">Transcription regulation</keyword>
<keyword evidence="3" id="KW-0238">DNA-binding</keyword>
<dbReference type="Pfam" id="PF03466">
    <property type="entry name" value="LysR_substrate"/>
    <property type="match status" value="1"/>
</dbReference>
<proteinExistence type="inferred from homology"/>
<reference evidence="6 7" key="1">
    <citation type="submission" date="2018-08" db="EMBL/GenBank/DDBJ databases">
        <title>Mountain-cultivated ginseng endophyte, Burkholderia stabilis and its activity against ginseng root rot disease.</title>
        <authorList>
            <person name="Tapan Kumar M."/>
            <person name="Bae H."/>
            <person name="Shanmugam G."/>
            <person name="Jeon J."/>
        </authorList>
    </citation>
    <scope>NUCLEOTIDE SEQUENCE [LARGE SCALE GENOMIC DNA]</scope>
    <source>
        <strain evidence="6 7">EB159</strain>
    </source>
</reference>
<dbReference type="PANTHER" id="PTHR30346:SF28">
    <property type="entry name" value="HTH-TYPE TRANSCRIPTIONAL REGULATOR CYNR"/>
    <property type="match status" value="1"/>
</dbReference>
<evidence type="ECO:0000256" key="1">
    <source>
        <dbReference type="ARBA" id="ARBA00009437"/>
    </source>
</evidence>
<dbReference type="AlphaFoldDB" id="A0A4Q2ACX1"/>
<dbReference type="EMBL" id="QWEX01000002">
    <property type="protein sequence ID" value="RXV67532.1"/>
    <property type="molecule type" value="Genomic_DNA"/>
</dbReference>
<dbReference type="InterPro" id="IPR036388">
    <property type="entry name" value="WH-like_DNA-bd_sf"/>
</dbReference>
<sequence>MQNDGMELYQLKAFVTVAQEGSLTRAAERLHLSIPAASAQIKGLEEELGVQLFERTSRGMFPTAAGRKLLAEAEHTLRAAGRVKSVAAEERGQLSAELRVGTLSDSVPLRVGDALLALGLRHPNIRVTLHQAVSGDVVERVSSGELDGGFTLADVSATALSVDRLSEIDLVVALPPNYAAQAGDLSLADIARLPWIVSVPECALHAAALDLFRDAGHMPDARYVADSDGVLRSMISSGVGAGILRRTEAQAGAQACELAIWPHWIGKSGLSWIQGSADASPAVEALRETIRESWRISSGDRPDIVR</sequence>
<dbReference type="CDD" id="cd05466">
    <property type="entry name" value="PBP2_LTTR_substrate"/>
    <property type="match status" value="1"/>
</dbReference>
<evidence type="ECO:0000313" key="7">
    <source>
        <dbReference type="Proteomes" id="UP000289650"/>
    </source>
</evidence>
<feature type="domain" description="HTH lysR-type" evidence="5">
    <location>
        <begin position="6"/>
        <end position="63"/>
    </location>
</feature>
<gene>
    <name evidence="6" type="ORF">D1006_19905</name>
</gene>